<sequence>MSSTEAYLRVTVTALMYATGETQADLGRGLGLSQGQVSRKQGGGAKGSSWTLGDLDKLSRHYGIPVPELLRGADHAVRLLPAVRRAAVVSGIQTTITPR</sequence>
<feature type="domain" description="Transcription regulator BetR N-terminal" evidence="2">
    <location>
        <begin position="9"/>
        <end position="74"/>
    </location>
</feature>
<dbReference type="InterPro" id="IPR013975">
    <property type="entry name" value="Tscrpt_reg_BetR_N"/>
</dbReference>
<gene>
    <name evidence="3" type="ORF">OHA22_51080</name>
</gene>
<dbReference type="SUPFAM" id="SSF47413">
    <property type="entry name" value="lambda repressor-like DNA-binding domains"/>
    <property type="match status" value="1"/>
</dbReference>
<dbReference type="Gene3D" id="1.10.260.40">
    <property type="entry name" value="lambda repressor-like DNA-binding domains"/>
    <property type="match status" value="1"/>
</dbReference>
<evidence type="ECO:0000313" key="3">
    <source>
        <dbReference type="EMBL" id="WTT23899.1"/>
    </source>
</evidence>
<dbReference type="InterPro" id="IPR010982">
    <property type="entry name" value="Lambda_DNA-bd_dom_sf"/>
</dbReference>
<evidence type="ECO:0000259" key="2">
    <source>
        <dbReference type="Pfam" id="PF08667"/>
    </source>
</evidence>
<dbReference type="AlphaFoldDB" id="A0AAU2AKF5"/>
<reference evidence="3" key="1">
    <citation type="submission" date="2022-10" db="EMBL/GenBank/DDBJ databases">
        <title>The complete genomes of actinobacterial strains from the NBC collection.</title>
        <authorList>
            <person name="Joergensen T.S."/>
            <person name="Alvarez Arevalo M."/>
            <person name="Sterndorff E.B."/>
            <person name="Faurdal D."/>
            <person name="Vuksanovic O."/>
            <person name="Mourched A.-S."/>
            <person name="Charusanti P."/>
            <person name="Shaw S."/>
            <person name="Blin K."/>
            <person name="Weber T."/>
        </authorList>
    </citation>
    <scope>NUCLEOTIDE SEQUENCE</scope>
    <source>
        <strain evidence="3">NBC_00093</strain>
    </source>
</reference>
<feature type="region of interest" description="Disordered" evidence="1">
    <location>
        <begin position="26"/>
        <end position="50"/>
    </location>
</feature>
<dbReference type="EMBL" id="CP108223">
    <property type="protein sequence ID" value="WTT23899.1"/>
    <property type="molecule type" value="Genomic_DNA"/>
</dbReference>
<evidence type="ECO:0000256" key="1">
    <source>
        <dbReference type="SAM" id="MobiDB-lite"/>
    </source>
</evidence>
<accession>A0AAU2AKF5</accession>
<dbReference type="GO" id="GO:0003677">
    <property type="term" value="F:DNA binding"/>
    <property type="evidence" value="ECO:0007669"/>
    <property type="project" value="InterPro"/>
</dbReference>
<protein>
    <submittedName>
        <fullName evidence="3">Helix-turn-helix transcriptional regulator</fullName>
    </submittedName>
</protein>
<proteinExistence type="predicted"/>
<organism evidence="3">
    <name type="scientific">Streptomyces sp. NBC_00093</name>
    <dbReference type="NCBI Taxonomy" id="2975649"/>
    <lineage>
        <taxon>Bacteria</taxon>
        <taxon>Bacillati</taxon>
        <taxon>Actinomycetota</taxon>
        <taxon>Actinomycetes</taxon>
        <taxon>Kitasatosporales</taxon>
        <taxon>Streptomycetaceae</taxon>
        <taxon>Streptomyces</taxon>
    </lineage>
</organism>
<dbReference type="Pfam" id="PF08667">
    <property type="entry name" value="BetR"/>
    <property type="match status" value="1"/>
</dbReference>
<name>A0AAU2AKF5_9ACTN</name>